<evidence type="ECO:0000313" key="4">
    <source>
        <dbReference type="Proteomes" id="UP000237105"/>
    </source>
</evidence>
<dbReference type="Pfam" id="PF10551">
    <property type="entry name" value="MULE"/>
    <property type="match status" value="1"/>
</dbReference>
<name>A0A2P5AT16_PARAD</name>
<evidence type="ECO:0000313" key="3">
    <source>
        <dbReference type="EMBL" id="PON39680.1"/>
    </source>
</evidence>
<feature type="region of interest" description="Disordered" evidence="1">
    <location>
        <begin position="112"/>
        <end position="131"/>
    </location>
</feature>
<sequence length="420" mass="48529">MGITFVTLVDKLYEVIGVDRNRFDLELKVVYKCDGEDGIPILLTKITTDSDLEIWLEEMSYSIHNRTPLYVSILRKLTPVGEGCSQNTSFVPEIGAEKIDELKECFGEVAKTPETTTGTSKGELPQETPNNLSVGSSNSVKIVIGQLFENKEDLKLKLHLHAMKCNFEFKVEKSDMFEVRRYVPEHTCSLAIKHKDNRQAVPWVIGHCIKRKHTNPTNPNYAPRLIIDDFSKDYGINMTYEKAWRCREKSLLYVRGTVDGSYQKLSSYLYMLEKTNPGTFIHLETDEMGHFKYFFMSLGAFIRGFRTAYRPVLCVDGSFLKTNCGGTMLAAIAQDANRQLYPVTFGAVDSENNDSWMYFIMKLKEAIGEVENLVFETQSKYHRKHVEFHVIFRYYFHPYLSKYDRNFNEINRKCIEKISK</sequence>
<dbReference type="Proteomes" id="UP000237105">
    <property type="component" value="Unassembled WGS sequence"/>
</dbReference>
<feature type="domain" description="MULE transposase" evidence="2">
    <location>
        <begin position="312"/>
        <end position="368"/>
    </location>
</feature>
<evidence type="ECO:0000259" key="2">
    <source>
        <dbReference type="Pfam" id="PF10551"/>
    </source>
</evidence>
<evidence type="ECO:0000256" key="1">
    <source>
        <dbReference type="SAM" id="MobiDB-lite"/>
    </source>
</evidence>
<comment type="caution">
    <text evidence="3">The sequence shown here is derived from an EMBL/GenBank/DDBJ whole genome shotgun (WGS) entry which is preliminary data.</text>
</comment>
<gene>
    <name evidence="3" type="ORF">PanWU01x14_303200</name>
</gene>
<reference evidence="4" key="1">
    <citation type="submission" date="2016-06" db="EMBL/GenBank/DDBJ databases">
        <title>Parallel loss of symbiosis genes in relatives of nitrogen-fixing non-legume Parasponia.</title>
        <authorList>
            <person name="Van Velzen R."/>
            <person name="Holmer R."/>
            <person name="Bu F."/>
            <person name="Rutten L."/>
            <person name="Van Zeijl A."/>
            <person name="Liu W."/>
            <person name="Santuari L."/>
            <person name="Cao Q."/>
            <person name="Sharma T."/>
            <person name="Shen D."/>
            <person name="Roswanjaya Y."/>
            <person name="Wardhani T."/>
            <person name="Kalhor M.S."/>
            <person name="Jansen J."/>
            <person name="Van den Hoogen J."/>
            <person name="Gungor B."/>
            <person name="Hartog M."/>
            <person name="Hontelez J."/>
            <person name="Verver J."/>
            <person name="Yang W.-C."/>
            <person name="Schijlen E."/>
            <person name="Repin R."/>
            <person name="Schilthuizen M."/>
            <person name="Schranz E."/>
            <person name="Heidstra R."/>
            <person name="Miyata K."/>
            <person name="Fedorova E."/>
            <person name="Kohlen W."/>
            <person name="Bisseling T."/>
            <person name="Smit S."/>
            <person name="Geurts R."/>
        </authorList>
    </citation>
    <scope>NUCLEOTIDE SEQUENCE [LARGE SCALE GENOMIC DNA]</scope>
    <source>
        <strain evidence="4">cv. WU1-14</strain>
    </source>
</reference>
<keyword evidence="4" id="KW-1185">Reference proteome</keyword>
<organism evidence="3 4">
    <name type="scientific">Parasponia andersonii</name>
    <name type="common">Sponia andersonii</name>
    <dbReference type="NCBI Taxonomy" id="3476"/>
    <lineage>
        <taxon>Eukaryota</taxon>
        <taxon>Viridiplantae</taxon>
        <taxon>Streptophyta</taxon>
        <taxon>Embryophyta</taxon>
        <taxon>Tracheophyta</taxon>
        <taxon>Spermatophyta</taxon>
        <taxon>Magnoliopsida</taxon>
        <taxon>eudicotyledons</taxon>
        <taxon>Gunneridae</taxon>
        <taxon>Pentapetalae</taxon>
        <taxon>rosids</taxon>
        <taxon>fabids</taxon>
        <taxon>Rosales</taxon>
        <taxon>Cannabaceae</taxon>
        <taxon>Parasponia</taxon>
    </lineage>
</organism>
<proteinExistence type="predicted"/>
<dbReference type="AlphaFoldDB" id="A0A2P5AT16"/>
<protein>
    <recommendedName>
        <fullName evidence="2">MULE transposase domain-containing protein</fullName>
    </recommendedName>
</protein>
<dbReference type="InterPro" id="IPR018289">
    <property type="entry name" value="MULE_transposase_dom"/>
</dbReference>
<dbReference type="OrthoDB" id="1139844at2759"/>
<dbReference type="EMBL" id="JXTB01000458">
    <property type="protein sequence ID" value="PON39680.1"/>
    <property type="molecule type" value="Genomic_DNA"/>
</dbReference>
<dbReference type="STRING" id="3476.A0A2P5AT16"/>
<accession>A0A2P5AT16</accession>
<dbReference type="PANTHER" id="PTHR31973">
    <property type="entry name" value="POLYPROTEIN, PUTATIVE-RELATED"/>
    <property type="match status" value="1"/>
</dbReference>
<dbReference type="PANTHER" id="PTHR31973:SF187">
    <property type="entry name" value="MUTATOR TRANSPOSASE MUDRA PROTEIN"/>
    <property type="match status" value="1"/>
</dbReference>